<protein>
    <submittedName>
        <fullName evidence="1">SCO2521 family protein</fullName>
    </submittedName>
</protein>
<evidence type="ECO:0000313" key="2">
    <source>
        <dbReference type="Proteomes" id="UP001596512"/>
    </source>
</evidence>
<comment type="caution">
    <text evidence="1">The sequence shown here is derived from an EMBL/GenBank/DDBJ whole genome shotgun (WGS) entry which is preliminary data.</text>
</comment>
<evidence type="ECO:0000313" key="1">
    <source>
        <dbReference type="EMBL" id="MFC7614882.1"/>
    </source>
</evidence>
<gene>
    <name evidence="1" type="ORF">ACFQV2_16525</name>
</gene>
<dbReference type="EMBL" id="JBHTEY010000004">
    <property type="protein sequence ID" value="MFC7614882.1"/>
    <property type="molecule type" value="Genomic_DNA"/>
</dbReference>
<reference evidence="2" key="1">
    <citation type="journal article" date="2019" name="Int. J. Syst. Evol. Microbiol.">
        <title>The Global Catalogue of Microorganisms (GCM) 10K type strain sequencing project: providing services to taxonomists for standard genome sequencing and annotation.</title>
        <authorList>
            <consortium name="The Broad Institute Genomics Platform"/>
            <consortium name="The Broad Institute Genome Sequencing Center for Infectious Disease"/>
            <person name="Wu L."/>
            <person name="Ma J."/>
        </authorList>
    </citation>
    <scope>NUCLEOTIDE SEQUENCE [LARGE SCALE GENOMIC DNA]</scope>
    <source>
        <strain evidence="2">JCM 17695</strain>
    </source>
</reference>
<sequence length="313" mass="34810">MLILGEVRTCLLHNSSVLPRTAVDDLLAVRPGERVSSTERPVPRAVSPDLLEGVDCQLPTRSGTKASGIGTAITRAVVTAGLVLQASSSVRVTRASNDRRVAWEHYAERPGTVDVTSRADVRDLGDGHLRGSSGLTALDLGSLSERLITSVQMRPQLDRVTVIRARPLWIRWAAELTDTDRPTALVEVRNDNARTIRLVINHRHAGVVAQFCEDFALHDWLLTTLGYLLELVERGGTPRQDPVDILRAAIDRLVHVWMPGAHVDPALRVFWDSLERRPGFSLQWNTQVARVRDQIALRSLRALERLRHGDANW</sequence>
<name>A0ABW2TPM0_9PSEU</name>
<keyword evidence="2" id="KW-1185">Reference proteome</keyword>
<proteinExistence type="predicted"/>
<dbReference type="Proteomes" id="UP001596512">
    <property type="component" value="Unassembled WGS sequence"/>
</dbReference>
<accession>A0ABW2TPM0</accession>
<dbReference type="NCBIfam" id="NF040565">
    <property type="entry name" value="SCO2521_fam"/>
    <property type="match status" value="1"/>
</dbReference>
<organism evidence="1 2">
    <name type="scientific">Actinokineospora soli</name>
    <dbReference type="NCBI Taxonomy" id="1048753"/>
    <lineage>
        <taxon>Bacteria</taxon>
        <taxon>Bacillati</taxon>
        <taxon>Actinomycetota</taxon>
        <taxon>Actinomycetes</taxon>
        <taxon>Pseudonocardiales</taxon>
        <taxon>Pseudonocardiaceae</taxon>
        <taxon>Actinokineospora</taxon>
    </lineage>
</organism>
<dbReference type="InterPro" id="IPR049749">
    <property type="entry name" value="SCO2521-like"/>
</dbReference>